<dbReference type="RefSeq" id="XP_066667785.1">
    <property type="nucleotide sequence ID" value="XM_066812443.1"/>
</dbReference>
<accession>A0ABR1W9X7</accession>
<gene>
    <name evidence="3" type="ORF">PG997_008128</name>
</gene>
<protein>
    <recommendedName>
        <fullName evidence="5">S-adenosyl-L-methionine-dependent methyltransferase</fullName>
    </recommendedName>
</protein>
<feature type="region of interest" description="Disordered" evidence="2">
    <location>
        <begin position="1"/>
        <end position="26"/>
    </location>
</feature>
<evidence type="ECO:0000256" key="2">
    <source>
        <dbReference type="SAM" id="MobiDB-lite"/>
    </source>
</evidence>
<dbReference type="Gene3D" id="3.40.50.150">
    <property type="entry name" value="Vaccinia Virus protein VP39"/>
    <property type="match status" value="1"/>
</dbReference>
<feature type="compositionally biased region" description="Polar residues" evidence="2">
    <location>
        <begin position="12"/>
        <end position="22"/>
    </location>
</feature>
<sequence length="367" mass="42094">MDPAALFDSPREVTNSSISDPASQVGVGGRTYQAYREDTYYLPNDADEQDRLDFQHEMTAILLDKRLAVAPVQNPKHVLDIATGTGIWALDYATENPESEVIGTDLSLIQPDMEDTVPNCRFIREDSEDPWTYDHKFDYVHLRYVVTCFKDHRTIMRHAYENCEWSLWPLKSFSCTSLRYHCRPFQNFYVEEHGQLSFLLPVRNARLIITWAVNPGGWIEYVDQSVEPMRHGGTAEGSVWHRYVTTFLETMSQFGRDLQCPRKYKQWLEEVGFVNVQEELIPIPMSPWPSNPKLKLAGSYALVKTRTGDLQVAKPIFLRGGMSDLEYEELTNNVKLEISDRNNQFYILLVVVYGQKPPAGESVGIPA</sequence>
<reference evidence="3 4" key="1">
    <citation type="submission" date="2023-01" db="EMBL/GenBank/DDBJ databases">
        <title>Analysis of 21 Apiospora genomes using comparative genomics revels a genus with tremendous synthesis potential of carbohydrate active enzymes and secondary metabolites.</title>
        <authorList>
            <person name="Sorensen T."/>
        </authorList>
    </citation>
    <scope>NUCLEOTIDE SEQUENCE [LARGE SCALE GENOMIC DNA]</scope>
    <source>
        <strain evidence="3 4">CBS 114990</strain>
    </source>
</reference>
<dbReference type="PANTHER" id="PTHR43591">
    <property type="entry name" value="METHYLTRANSFERASE"/>
    <property type="match status" value="1"/>
</dbReference>
<evidence type="ECO:0000256" key="1">
    <source>
        <dbReference type="ARBA" id="ARBA00038158"/>
    </source>
</evidence>
<dbReference type="GeneID" id="92045503"/>
<comment type="similarity">
    <text evidence="1">Belongs to the methyltransferase superfamily. LaeA methyltransferase family.</text>
</comment>
<dbReference type="Proteomes" id="UP001433268">
    <property type="component" value="Unassembled WGS sequence"/>
</dbReference>
<evidence type="ECO:0008006" key="5">
    <source>
        <dbReference type="Google" id="ProtNLM"/>
    </source>
</evidence>
<organism evidence="3 4">
    <name type="scientific">Apiospora hydei</name>
    <dbReference type="NCBI Taxonomy" id="1337664"/>
    <lineage>
        <taxon>Eukaryota</taxon>
        <taxon>Fungi</taxon>
        <taxon>Dikarya</taxon>
        <taxon>Ascomycota</taxon>
        <taxon>Pezizomycotina</taxon>
        <taxon>Sordariomycetes</taxon>
        <taxon>Xylariomycetidae</taxon>
        <taxon>Amphisphaeriales</taxon>
        <taxon>Apiosporaceae</taxon>
        <taxon>Apiospora</taxon>
    </lineage>
</organism>
<name>A0ABR1W9X7_9PEZI</name>
<evidence type="ECO:0000313" key="3">
    <source>
        <dbReference type="EMBL" id="KAK8080310.1"/>
    </source>
</evidence>
<comment type="caution">
    <text evidence="3">The sequence shown here is derived from an EMBL/GenBank/DDBJ whole genome shotgun (WGS) entry which is preliminary data.</text>
</comment>
<dbReference type="Pfam" id="PF13489">
    <property type="entry name" value="Methyltransf_23"/>
    <property type="match status" value="1"/>
</dbReference>
<dbReference type="PANTHER" id="PTHR43591:SF102">
    <property type="entry name" value="S-ADENOSYL-L-METHIONINE-DEPENDENT METHYLTRANSFERASE"/>
    <property type="match status" value="1"/>
</dbReference>
<dbReference type="InterPro" id="IPR029063">
    <property type="entry name" value="SAM-dependent_MTases_sf"/>
</dbReference>
<dbReference type="EMBL" id="JAQQWN010000006">
    <property type="protein sequence ID" value="KAK8080310.1"/>
    <property type="molecule type" value="Genomic_DNA"/>
</dbReference>
<proteinExistence type="inferred from homology"/>
<dbReference type="CDD" id="cd02440">
    <property type="entry name" value="AdoMet_MTases"/>
    <property type="match status" value="1"/>
</dbReference>
<keyword evidence="4" id="KW-1185">Reference proteome</keyword>
<evidence type="ECO:0000313" key="4">
    <source>
        <dbReference type="Proteomes" id="UP001433268"/>
    </source>
</evidence>
<dbReference type="SUPFAM" id="SSF53335">
    <property type="entry name" value="S-adenosyl-L-methionine-dependent methyltransferases"/>
    <property type="match status" value="1"/>
</dbReference>